<comment type="caution">
    <text evidence="12">The sequence shown here is derived from an EMBL/GenBank/DDBJ whole genome shotgun (WGS) entry which is preliminary data.</text>
</comment>
<comment type="similarity">
    <text evidence="2">Belongs to the SLT11 family.</text>
</comment>
<dbReference type="InterPro" id="IPR012677">
    <property type="entry name" value="Nucleotide-bd_a/b_plait_sf"/>
</dbReference>
<evidence type="ECO:0000256" key="3">
    <source>
        <dbReference type="ARBA" id="ARBA00022664"/>
    </source>
</evidence>
<reference evidence="12" key="2">
    <citation type="submission" date="2023-05" db="EMBL/GenBank/DDBJ databases">
        <authorList>
            <consortium name="Lawrence Berkeley National Laboratory"/>
            <person name="Steindorff A."/>
            <person name="Hensen N."/>
            <person name="Bonometti L."/>
            <person name="Westerberg I."/>
            <person name="Brannstrom I.O."/>
            <person name="Guillou S."/>
            <person name="Cros-Aarteil S."/>
            <person name="Calhoun S."/>
            <person name="Haridas S."/>
            <person name="Kuo A."/>
            <person name="Mondo S."/>
            <person name="Pangilinan J."/>
            <person name="Riley R."/>
            <person name="Labutti K."/>
            <person name="Andreopoulos B."/>
            <person name="Lipzen A."/>
            <person name="Chen C."/>
            <person name="Yanf M."/>
            <person name="Daum C."/>
            <person name="Ng V."/>
            <person name="Clum A."/>
            <person name="Ohm R."/>
            <person name="Martin F."/>
            <person name="Silar P."/>
            <person name="Natvig D."/>
            <person name="Lalanne C."/>
            <person name="Gautier V."/>
            <person name="Ament-Velasquez S.L."/>
            <person name="Kruys A."/>
            <person name="Hutchinson M.I."/>
            <person name="Powell A.J."/>
            <person name="Barry K."/>
            <person name="Miller A.N."/>
            <person name="Grigoriev I.V."/>
            <person name="Debuchy R."/>
            <person name="Gladieux P."/>
            <person name="Thoren M.H."/>
            <person name="Johannesson H."/>
        </authorList>
    </citation>
    <scope>NUCLEOTIDE SEQUENCE</scope>
    <source>
        <strain evidence="12">CBS 141.50</strain>
    </source>
</reference>
<dbReference type="SUPFAM" id="SSF54928">
    <property type="entry name" value="RNA-binding domain, RBD"/>
    <property type="match status" value="1"/>
</dbReference>
<dbReference type="PROSITE" id="PS50102">
    <property type="entry name" value="RRM"/>
    <property type="match status" value="1"/>
</dbReference>
<dbReference type="EMBL" id="MU853572">
    <property type="protein sequence ID" value="KAK4144977.1"/>
    <property type="molecule type" value="Genomic_DNA"/>
</dbReference>
<dbReference type="GO" id="GO:0000974">
    <property type="term" value="C:Prp19 complex"/>
    <property type="evidence" value="ECO:0007669"/>
    <property type="project" value="TreeGrafter"/>
</dbReference>
<dbReference type="GO" id="GO:0071007">
    <property type="term" value="C:U2-type catalytic step 2 spliceosome"/>
    <property type="evidence" value="ECO:0007669"/>
    <property type="project" value="TreeGrafter"/>
</dbReference>
<dbReference type="GO" id="GO:0071006">
    <property type="term" value="C:U2-type catalytic step 1 spliceosome"/>
    <property type="evidence" value="ECO:0007669"/>
    <property type="project" value="TreeGrafter"/>
</dbReference>
<dbReference type="SMART" id="SM00360">
    <property type="entry name" value="RRM"/>
    <property type="match status" value="1"/>
</dbReference>
<evidence type="ECO:0000256" key="4">
    <source>
        <dbReference type="ARBA" id="ARBA00022728"/>
    </source>
</evidence>
<comment type="subcellular location">
    <subcellularLocation>
        <location evidence="1">Nucleus</location>
    </subcellularLocation>
</comment>
<dbReference type="Proteomes" id="UP001302676">
    <property type="component" value="Unassembled WGS sequence"/>
</dbReference>
<feature type="region of interest" description="Disordered" evidence="10">
    <location>
        <begin position="329"/>
        <end position="362"/>
    </location>
</feature>
<protein>
    <submittedName>
        <fullName evidence="12">Pre-mRNA-splicing factor slt-11</fullName>
    </submittedName>
</protein>
<comment type="function">
    <text evidence="8">Involved in pre-mRNA splicing. Facilitates the cooperative formation of U2/U6 helix II in association with stem II in the spliceosome. Binds to RNA.</text>
</comment>
<dbReference type="CDD" id="cd12265">
    <property type="entry name" value="RRM_SLT11"/>
    <property type="match status" value="1"/>
</dbReference>
<reference evidence="12" key="1">
    <citation type="journal article" date="2023" name="Mol. Phylogenet. Evol.">
        <title>Genome-scale phylogeny and comparative genomics of the fungal order Sordariales.</title>
        <authorList>
            <person name="Hensen N."/>
            <person name="Bonometti L."/>
            <person name="Westerberg I."/>
            <person name="Brannstrom I.O."/>
            <person name="Guillou S."/>
            <person name="Cros-Aarteil S."/>
            <person name="Calhoun S."/>
            <person name="Haridas S."/>
            <person name="Kuo A."/>
            <person name="Mondo S."/>
            <person name="Pangilinan J."/>
            <person name="Riley R."/>
            <person name="LaButti K."/>
            <person name="Andreopoulos B."/>
            <person name="Lipzen A."/>
            <person name="Chen C."/>
            <person name="Yan M."/>
            <person name="Daum C."/>
            <person name="Ng V."/>
            <person name="Clum A."/>
            <person name="Steindorff A."/>
            <person name="Ohm R.A."/>
            <person name="Martin F."/>
            <person name="Silar P."/>
            <person name="Natvig D.O."/>
            <person name="Lalanne C."/>
            <person name="Gautier V."/>
            <person name="Ament-Velasquez S.L."/>
            <person name="Kruys A."/>
            <person name="Hutchinson M.I."/>
            <person name="Powell A.J."/>
            <person name="Barry K."/>
            <person name="Miller A.N."/>
            <person name="Grigoriev I.V."/>
            <person name="Debuchy R."/>
            <person name="Gladieux P."/>
            <person name="Hiltunen Thoren M."/>
            <person name="Johannesson H."/>
        </authorList>
    </citation>
    <scope>NUCLEOTIDE SEQUENCE</scope>
    <source>
        <strain evidence="12">CBS 141.50</strain>
    </source>
</reference>
<dbReference type="InterPro" id="IPR039171">
    <property type="entry name" value="Cwc2/Slt11"/>
</dbReference>
<feature type="compositionally biased region" description="Gly residues" evidence="10">
    <location>
        <begin position="346"/>
        <end position="355"/>
    </location>
</feature>
<evidence type="ECO:0000256" key="9">
    <source>
        <dbReference type="PROSITE-ProRule" id="PRU00176"/>
    </source>
</evidence>
<evidence type="ECO:0000313" key="13">
    <source>
        <dbReference type="Proteomes" id="UP001302676"/>
    </source>
</evidence>
<proteinExistence type="inferred from homology"/>
<sequence length="386" mass="41579">MPPQIKQDLNRSGWETTDFPSVCENCLPENPYVKMLKEDYGAECKLCTRPFTIFSWSGDGRAQGRKRRTNICLTCARLKNACQCCIMDLQFGLPIVIRDKALELIAPGPQSEINREYFAQNNEKAIEEGRAGVEEYEKTDEKARELLRRLAQSKPYFRKGREVDTEGNAVGGGNARGGNPAVGAGVGGPGPIRTRDSRAAAAVGARGGRRKGPVVANTAPPGPKDWQPPSDPNIMSLFVTGIEDDLAEYKIRDFFKAFGKIKSLVVSHMTHCAFVNYETRDAAERASLELKGKAVISGCPLRIRWSVPKAIGTMDKEERTEMLRDGRSAFPQANRRGPPQKAIAGASGGQGGETGGAAAPGDNLLGLTVAAPPGAADVEYASLAGN</sequence>
<dbReference type="InterPro" id="IPR048995">
    <property type="entry name" value="STL11/RBM22-like_N"/>
</dbReference>
<keyword evidence="6" id="KW-0508">mRNA splicing</keyword>
<evidence type="ECO:0000256" key="7">
    <source>
        <dbReference type="ARBA" id="ARBA00023242"/>
    </source>
</evidence>
<keyword evidence="7" id="KW-0539">Nucleus</keyword>
<evidence type="ECO:0000256" key="2">
    <source>
        <dbReference type="ARBA" id="ARBA00007781"/>
    </source>
</evidence>
<dbReference type="GO" id="GO:0006397">
    <property type="term" value="P:mRNA processing"/>
    <property type="evidence" value="ECO:0007669"/>
    <property type="project" value="UniProtKB-KW"/>
</dbReference>
<evidence type="ECO:0000259" key="11">
    <source>
        <dbReference type="PROSITE" id="PS50102"/>
    </source>
</evidence>
<feature type="region of interest" description="Disordered" evidence="10">
    <location>
        <begin position="164"/>
        <end position="231"/>
    </location>
</feature>
<dbReference type="AlphaFoldDB" id="A0AAN6V560"/>
<dbReference type="GeneID" id="87813419"/>
<dbReference type="PANTHER" id="PTHR14089:SF6">
    <property type="entry name" value="PRE-MRNA-SPLICING FACTOR RBM22"/>
    <property type="match status" value="1"/>
</dbReference>
<dbReference type="InterPro" id="IPR034356">
    <property type="entry name" value="Slt11_RRM"/>
</dbReference>
<evidence type="ECO:0000313" key="12">
    <source>
        <dbReference type="EMBL" id="KAK4144977.1"/>
    </source>
</evidence>
<keyword evidence="13" id="KW-1185">Reference proteome</keyword>
<feature type="domain" description="RRM" evidence="11">
    <location>
        <begin position="235"/>
        <end position="308"/>
    </location>
</feature>
<name>A0AAN6V560_9PEZI</name>
<organism evidence="12 13">
    <name type="scientific">Dichotomopilus funicola</name>
    <dbReference type="NCBI Taxonomy" id="1934379"/>
    <lineage>
        <taxon>Eukaryota</taxon>
        <taxon>Fungi</taxon>
        <taxon>Dikarya</taxon>
        <taxon>Ascomycota</taxon>
        <taxon>Pezizomycotina</taxon>
        <taxon>Sordariomycetes</taxon>
        <taxon>Sordariomycetidae</taxon>
        <taxon>Sordariales</taxon>
        <taxon>Chaetomiaceae</taxon>
        <taxon>Dichotomopilus</taxon>
    </lineage>
</organism>
<evidence type="ECO:0000256" key="6">
    <source>
        <dbReference type="ARBA" id="ARBA00023187"/>
    </source>
</evidence>
<dbReference type="GO" id="GO:0036002">
    <property type="term" value="F:pre-mRNA binding"/>
    <property type="evidence" value="ECO:0007669"/>
    <property type="project" value="TreeGrafter"/>
</dbReference>
<dbReference type="InterPro" id="IPR000504">
    <property type="entry name" value="RRM_dom"/>
</dbReference>
<evidence type="ECO:0000256" key="8">
    <source>
        <dbReference type="ARBA" id="ARBA00025609"/>
    </source>
</evidence>
<dbReference type="FunFam" id="3.30.70.330:FF:000396">
    <property type="entry name" value="Putative Pre-mRNA-splicing factor slt11"/>
    <property type="match status" value="1"/>
</dbReference>
<dbReference type="Pfam" id="PF00076">
    <property type="entry name" value="RRM_1"/>
    <property type="match status" value="1"/>
</dbReference>
<evidence type="ECO:0000256" key="1">
    <source>
        <dbReference type="ARBA" id="ARBA00004123"/>
    </source>
</evidence>
<dbReference type="RefSeq" id="XP_062638348.1">
    <property type="nucleotide sequence ID" value="XM_062776806.1"/>
</dbReference>
<dbReference type="Gene3D" id="3.30.70.330">
    <property type="match status" value="1"/>
</dbReference>
<evidence type="ECO:0000256" key="10">
    <source>
        <dbReference type="SAM" id="MobiDB-lite"/>
    </source>
</evidence>
<dbReference type="PANTHER" id="PTHR14089">
    <property type="entry name" value="PRE-MRNA-SPLICING FACTOR RBM22"/>
    <property type="match status" value="1"/>
</dbReference>
<dbReference type="Pfam" id="PF21369">
    <property type="entry name" value="STL11_N"/>
    <property type="match status" value="1"/>
</dbReference>
<gene>
    <name evidence="12" type="ORF">C8A04DRAFT_11022</name>
</gene>
<keyword evidence="5 9" id="KW-0694">RNA-binding</keyword>
<keyword evidence="3" id="KW-0507">mRNA processing</keyword>
<accession>A0AAN6V560</accession>
<dbReference type="InterPro" id="IPR035979">
    <property type="entry name" value="RBD_domain_sf"/>
</dbReference>
<keyword evidence="4" id="KW-0747">Spliceosome</keyword>
<dbReference type="GO" id="GO:0008380">
    <property type="term" value="P:RNA splicing"/>
    <property type="evidence" value="ECO:0007669"/>
    <property type="project" value="UniProtKB-KW"/>
</dbReference>
<dbReference type="GO" id="GO:0017070">
    <property type="term" value="F:U6 snRNA binding"/>
    <property type="evidence" value="ECO:0007669"/>
    <property type="project" value="TreeGrafter"/>
</dbReference>
<evidence type="ECO:0000256" key="5">
    <source>
        <dbReference type="ARBA" id="ARBA00022884"/>
    </source>
</evidence>